<reference evidence="3" key="2">
    <citation type="submission" date="2020-05" db="UniProtKB">
        <authorList>
            <consortium name="EnsemblMetazoa"/>
        </authorList>
    </citation>
    <scope>IDENTIFICATION</scope>
</reference>
<reference evidence="2 4" key="1">
    <citation type="journal article" date="2014" name="BMC Genomics">
        <title>Genome sequence of Anopheles sinensis provides insight into genetics basis of mosquito competence for malaria parasites.</title>
        <authorList>
            <person name="Zhou D."/>
            <person name="Zhang D."/>
            <person name="Ding G."/>
            <person name="Shi L."/>
            <person name="Hou Q."/>
            <person name="Ye Y."/>
            <person name="Xu Y."/>
            <person name="Zhou H."/>
            <person name="Xiong C."/>
            <person name="Li S."/>
            <person name="Yu J."/>
            <person name="Hong S."/>
            <person name="Yu X."/>
            <person name="Zou P."/>
            <person name="Chen C."/>
            <person name="Chang X."/>
            <person name="Wang W."/>
            <person name="Lv Y."/>
            <person name="Sun Y."/>
            <person name="Ma L."/>
            <person name="Shen B."/>
            <person name="Zhu C."/>
        </authorList>
    </citation>
    <scope>NUCLEOTIDE SEQUENCE [LARGE SCALE GENOMIC DNA]</scope>
</reference>
<evidence type="ECO:0000313" key="3">
    <source>
        <dbReference type="EnsemblMetazoa" id="ASIC020895-PA"/>
    </source>
</evidence>
<dbReference type="EMBL" id="ATLV01025827">
    <property type="status" value="NOT_ANNOTATED_CDS"/>
    <property type="molecule type" value="Genomic_DNA"/>
</dbReference>
<dbReference type="EnsemblMetazoa" id="ASIC020895-RA">
    <property type="protein sequence ID" value="ASIC020895-PA"/>
    <property type="gene ID" value="ASIC020895"/>
</dbReference>
<organism evidence="2">
    <name type="scientific">Anopheles sinensis</name>
    <name type="common">Mosquito</name>
    <dbReference type="NCBI Taxonomy" id="74873"/>
    <lineage>
        <taxon>Eukaryota</taxon>
        <taxon>Metazoa</taxon>
        <taxon>Ecdysozoa</taxon>
        <taxon>Arthropoda</taxon>
        <taxon>Hexapoda</taxon>
        <taxon>Insecta</taxon>
        <taxon>Pterygota</taxon>
        <taxon>Neoptera</taxon>
        <taxon>Endopterygota</taxon>
        <taxon>Diptera</taxon>
        <taxon>Nematocera</taxon>
        <taxon>Culicoidea</taxon>
        <taxon>Culicidae</taxon>
        <taxon>Anophelinae</taxon>
        <taxon>Anopheles</taxon>
    </lineage>
</organism>
<evidence type="ECO:0000313" key="4">
    <source>
        <dbReference type="Proteomes" id="UP000030765"/>
    </source>
</evidence>
<name>A0A084WQY2_ANOSI</name>
<dbReference type="EMBL" id="KE525401">
    <property type="protein sequence ID" value="KFB52626.1"/>
    <property type="molecule type" value="Genomic_DNA"/>
</dbReference>
<dbReference type="Proteomes" id="UP000030765">
    <property type="component" value="Unassembled WGS sequence"/>
</dbReference>
<feature type="compositionally biased region" description="Basic and acidic residues" evidence="1">
    <location>
        <begin position="106"/>
        <end position="115"/>
    </location>
</feature>
<protein>
    <submittedName>
        <fullName evidence="2 3">Sorting nexin-1 isoform X1</fullName>
    </submittedName>
</protein>
<dbReference type="AlphaFoldDB" id="A0A084WQY2"/>
<gene>
    <name evidence="2" type="ORF">ZHAS_00020895</name>
</gene>
<proteinExistence type="predicted"/>
<keyword evidence="4" id="KW-1185">Reference proteome</keyword>
<feature type="compositionally biased region" description="Polar residues" evidence="1">
    <location>
        <begin position="44"/>
        <end position="59"/>
    </location>
</feature>
<accession>A0A084WQY2</accession>
<dbReference type="VEuPathDB" id="VectorBase:ASIC020895"/>
<feature type="compositionally biased region" description="Polar residues" evidence="1">
    <location>
        <begin position="92"/>
        <end position="103"/>
    </location>
</feature>
<evidence type="ECO:0000256" key="1">
    <source>
        <dbReference type="SAM" id="MobiDB-lite"/>
    </source>
</evidence>
<evidence type="ECO:0000313" key="2">
    <source>
        <dbReference type="EMBL" id="KFB52626.1"/>
    </source>
</evidence>
<feature type="region of interest" description="Disordered" evidence="1">
    <location>
        <begin position="16"/>
        <end position="60"/>
    </location>
</feature>
<feature type="region of interest" description="Disordered" evidence="1">
    <location>
        <begin position="91"/>
        <end position="123"/>
    </location>
</feature>
<sequence>MHKIVPFRLTHILPPHINPAARRKPCHEASKHNASDLSGRSRVKIQQPTTDSRQTTTPRKATITHLMYECAVLRHGRNQFHLQIEPARAGSALSSYTAASNMSYRDVPDTSETGRRRTTTWPA</sequence>